<organism evidence="1 2">
    <name type="scientific">Linnemannia elongata AG-77</name>
    <dbReference type="NCBI Taxonomy" id="1314771"/>
    <lineage>
        <taxon>Eukaryota</taxon>
        <taxon>Fungi</taxon>
        <taxon>Fungi incertae sedis</taxon>
        <taxon>Mucoromycota</taxon>
        <taxon>Mortierellomycotina</taxon>
        <taxon>Mortierellomycetes</taxon>
        <taxon>Mortierellales</taxon>
        <taxon>Mortierellaceae</taxon>
        <taxon>Linnemannia</taxon>
    </lineage>
</organism>
<proteinExistence type="predicted"/>
<dbReference type="PANTHER" id="PTHR37332">
    <property type="entry name" value="EXPRESSED PROTEIN"/>
    <property type="match status" value="1"/>
</dbReference>
<accession>A0A197JKS0</accession>
<sequence length="249" mass="28862">MSNPAFTATLLISPGGTLLTNAELAQQQQWIQVHLTRRMVSWHYLHNCFRGGVVFCNTALISAEDMRSAWTEEKMHRRTLQFFFTGTSLATILEIPDTTDFLKTLIHLLQEYDTFGTAEARSKSIFSKGRKATADGMIIDEQGEYTYLEVRNMPFSLDYTITASTFCEMVFAVYEKLRASFIAERPWTVNTIEYFQRADNRIKKILQMVYKEFEAIARESMFKELNYLIDPMAAVSSSFTPRYDHDWEI</sequence>
<dbReference type="OrthoDB" id="14339at2759"/>
<evidence type="ECO:0000313" key="2">
    <source>
        <dbReference type="Proteomes" id="UP000078512"/>
    </source>
</evidence>
<dbReference type="EMBL" id="KV442083">
    <property type="protein sequence ID" value="OAQ25101.1"/>
    <property type="molecule type" value="Genomic_DNA"/>
</dbReference>
<dbReference type="AlphaFoldDB" id="A0A197JKS0"/>
<gene>
    <name evidence="1" type="ORF">K457DRAFT_158377</name>
</gene>
<evidence type="ECO:0000313" key="1">
    <source>
        <dbReference type="EMBL" id="OAQ25101.1"/>
    </source>
</evidence>
<name>A0A197JKS0_9FUNG</name>
<dbReference type="PANTHER" id="PTHR37332:SF1">
    <property type="entry name" value="ELMO DOMAIN-CONTAINING PROTEIN"/>
    <property type="match status" value="1"/>
</dbReference>
<dbReference type="Proteomes" id="UP000078512">
    <property type="component" value="Unassembled WGS sequence"/>
</dbReference>
<protein>
    <submittedName>
        <fullName evidence="1">Uncharacterized protein</fullName>
    </submittedName>
</protein>
<reference evidence="1 2" key="1">
    <citation type="submission" date="2016-05" db="EMBL/GenBank/DDBJ databases">
        <title>Genome sequencing reveals origins of a unique bacterial endosymbiosis in the earliest lineages of terrestrial Fungi.</title>
        <authorList>
            <consortium name="DOE Joint Genome Institute"/>
            <person name="Uehling J."/>
            <person name="Gryganskyi A."/>
            <person name="Hameed K."/>
            <person name="Tschaplinski T."/>
            <person name="Misztal P."/>
            <person name="Wu S."/>
            <person name="Desiro A."/>
            <person name="Vande Pol N."/>
            <person name="Du Z.-Y."/>
            <person name="Zienkiewicz A."/>
            <person name="Zienkiewicz K."/>
            <person name="Morin E."/>
            <person name="Tisserant E."/>
            <person name="Splivallo R."/>
            <person name="Hainaut M."/>
            <person name="Henrissat B."/>
            <person name="Ohm R."/>
            <person name="Kuo A."/>
            <person name="Yan J."/>
            <person name="Lipzen A."/>
            <person name="Nolan M."/>
            <person name="Labutti K."/>
            <person name="Barry K."/>
            <person name="Goldstein A."/>
            <person name="Labbe J."/>
            <person name="Schadt C."/>
            <person name="Tuskan G."/>
            <person name="Grigoriev I."/>
            <person name="Martin F."/>
            <person name="Vilgalys R."/>
            <person name="Bonito G."/>
        </authorList>
    </citation>
    <scope>NUCLEOTIDE SEQUENCE [LARGE SCALE GENOMIC DNA]</scope>
    <source>
        <strain evidence="1 2">AG-77</strain>
    </source>
</reference>
<keyword evidence="2" id="KW-1185">Reference proteome</keyword>